<dbReference type="KEGG" id="pic:PICST_35750"/>
<feature type="domain" description="Pyrroline-5-carboxylate reductase catalytic N-terminal" evidence="6">
    <location>
        <begin position="7"/>
        <end position="109"/>
    </location>
</feature>
<dbReference type="Pfam" id="PF14748">
    <property type="entry name" value="P5CR_dimer"/>
    <property type="match status" value="1"/>
</dbReference>
<dbReference type="HOGENOM" id="CLU_042344_1_2_1"/>
<keyword evidence="2 4" id="KW-0521">NADP</keyword>
<protein>
    <recommendedName>
        <fullName evidence="5">Pyrroline-5-carboxylate reductase</fullName>
        <ecNumber evidence="5">1.5.1.2</ecNumber>
    </recommendedName>
</protein>
<keyword evidence="5" id="KW-0641">Proline biosynthesis</keyword>
<feature type="binding site" evidence="4">
    <location>
        <begin position="80"/>
        <end position="83"/>
    </location>
    <ligand>
        <name>NADP(+)</name>
        <dbReference type="ChEBI" id="CHEBI:58349"/>
    </ligand>
</feature>
<dbReference type="UniPathway" id="UPA00098">
    <property type="reaction ID" value="UER00361"/>
</dbReference>
<dbReference type="RefSeq" id="XP_001384320.1">
    <property type="nucleotide sequence ID" value="XM_001384283.1"/>
</dbReference>
<dbReference type="PANTHER" id="PTHR11645:SF0">
    <property type="entry name" value="PYRROLINE-5-CARBOXYLATE REDUCTASE 3"/>
    <property type="match status" value="1"/>
</dbReference>
<dbReference type="STRING" id="322104.A3LST6"/>
<evidence type="ECO:0000256" key="3">
    <source>
        <dbReference type="ARBA" id="ARBA00023002"/>
    </source>
</evidence>
<dbReference type="InterPro" id="IPR008927">
    <property type="entry name" value="6-PGluconate_DH-like_C_sf"/>
</dbReference>
<proteinExistence type="inferred from homology"/>
<dbReference type="AlphaFoldDB" id="A3LST6"/>
<evidence type="ECO:0000259" key="6">
    <source>
        <dbReference type="Pfam" id="PF03807"/>
    </source>
</evidence>
<dbReference type="PIRSF" id="PIRSF000193">
    <property type="entry name" value="Pyrrol-5-carb_rd"/>
    <property type="match status" value="1"/>
</dbReference>
<dbReference type="InterPro" id="IPR036291">
    <property type="entry name" value="NAD(P)-bd_dom_sf"/>
</dbReference>
<dbReference type="InterPro" id="IPR000304">
    <property type="entry name" value="Pyrroline-COOH_reductase"/>
</dbReference>
<dbReference type="eggNOG" id="KOG3124">
    <property type="taxonomic scope" value="Eukaryota"/>
</dbReference>
<dbReference type="Pfam" id="PF03807">
    <property type="entry name" value="F420_oxidored"/>
    <property type="match status" value="1"/>
</dbReference>
<dbReference type="InParanoid" id="A3LST6"/>
<evidence type="ECO:0000256" key="2">
    <source>
        <dbReference type="ARBA" id="ARBA00022857"/>
    </source>
</evidence>
<feature type="binding site" evidence="4">
    <location>
        <position position="67"/>
    </location>
    <ligand>
        <name>NADPH</name>
        <dbReference type="ChEBI" id="CHEBI:57783"/>
    </ligand>
</feature>
<dbReference type="Gene3D" id="1.10.3730.10">
    <property type="entry name" value="ProC C-terminal domain-like"/>
    <property type="match status" value="1"/>
</dbReference>
<evidence type="ECO:0000313" key="8">
    <source>
        <dbReference type="EMBL" id="ABN66291.1"/>
    </source>
</evidence>
<evidence type="ECO:0000256" key="1">
    <source>
        <dbReference type="ARBA" id="ARBA00005525"/>
    </source>
</evidence>
<evidence type="ECO:0000313" key="9">
    <source>
        <dbReference type="Proteomes" id="UP000002258"/>
    </source>
</evidence>
<reference evidence="8 9" key="1">
    <citation type="journal article" date="2007" name="Nat. Biotechnol.">
        <title>Genome sequence of the lignocellulose-bioconverting and xylose-fermenting yeast Pichia stipitis.</title>
        <authorList>
            <person name="Jeffries T.W."/>
            <person name="Grigoriev I.V."/>
            <person name="Grimwood J."/>
            <person name="Laplaza J.M."/>
            <person name="Aerts A."/>
            <person name="Salamov A."/>
            <person name="Schmutz J."/>
            <person name="Lindquist E."/>
            <person name="Dehal P."/>
            <person name="Shapiro H."/>
            <person name="Jin Y.S."/>
            <person name="Passoth V."/>
            <person name="Richardson P.M."/>
        </authorList>
    </citation>
    <scope>NUCLEOTIDE SEQUENCE [LARGE SCALE GENOMIC DNA]</scope>
    <source>
        <strain evidence="9">ATCC 58785 / CBS 6054 / NBRC 10063 / NRRL Y-11545</strain>
    </source>
</reference>
<keyword evidence="5" id="KW-0028">Amino-acid biosynthesis</keyword>
<name>A3LST6_PICST</name>
<dbReference type="InterPro" id="IPR028939">
    <property type="entry name" value="P5C_Rdtase_cat_N"/>
</dbReference>
<dbReference type="InterPro" id="IPR053790">
    <property type="entry name" value="P5CR-like_CS"/>
</dbReference>
<sequence length="277" mass="28979">MTLKDYTITVLGCGVMGTAVSSAILKSKVEPFPAKLIACNTTEAAATLALETLNSPIVEHSFGLESNRKAVSQADVIILACKPFMYQTIYDEVKDSLTGKQLLISLLAGTTISELTIFTPYVAKVMTNTPARFGCGTAGISFSPEAEAKYEDLVLKLIGTVGEAFKIPEKNMDAATALIGSGPAFCLLMMESLIDGGVRMGLPFEVAKLSAAKVMEGTARMVLETGDHPAALKSMVCTPGGTTIGGLLKMEDAGVRAGIARGVEEAAVISASFAKKK</sequence>
<dbReference type="GO" id="GO:0005829">
    <property type="term" value="C:cytosol"/>
    <property type="evidence" value="ECO:0007669"/>
    <property type="project" value="EnsemblFungi"/>
</dbReference>
<keyword evidence="3 5" id="KW-0560">Oxidoreductase</keyword>
<dbReference type="GO" id="GO:0004735">
    <property type="term" value="F:pyrroline-5-carboxylate reductase activity"/>
    <property type="evidence" value="ECO:0007669"/>
    <property type="project" value="UniProtKB-EC"/>
</dbReference>
<comment type="pathway">
    <text evidence="5">Amino-acid biosynthesis; L-proline biosynthesis; L-proline from L-glutamate 5-semialdehyde: step 1/1.</text>
</comment>
<dbReference type="FunFam" id="1.10.3730.10:FF:000001">
    <property type="entry name" value="Pyrroline-5-carboxylate reductase"/>
    <property type="match status" value="1"/>
</dbReference>
<evidence type="ECO:0000256" key="4">
    <source>
        <dbReference type="PIRSR" id="PIRSR000193-1"/>
    </source>
</evidence>
<accession>A3LST6</accession>
<dbReference type="InterPro" id="IPR029036">
    <property type="entry name" value="P5CR_dimer"/>
</dbReference>
<organism evidence="8 9">
    <name type="scientific">Scheffersomyces stipitis (strain ATCC 58785 / CBS 6054 / NBRC 10063 / NRRL Y-11545)</name>
    <name type="common">Yeast</name>
    <name type="synonym">Pichia stipitis</name>
    <dbReference type="NCBI Taxonomy" id="322104"/>
    <lineage>
        <taxon>Eukaryota</taxon>
        <taxon>Fungi</taxon>
        <taxon>Dikarya</taxon>
        <taxon>Ascomycota</taxon>
        <taxon>Saccharomycotina</taxon>
        <taxon>Pichiomycetes</taxon>
        <taxon>Debaryomycetaceae</taxon>
        <taxon>Scheffersomyces</taxon>
    </lineage>
</organism>
<dbReference type="PANTHER" id="PTHR11645">
    <property type="entry name" value="PYRROLINE-5-CARBOXYLATE REDUCTASE"/>
    <property type="match status" value="1"/>
</dbReference>
<dbReference type="EC" id="1.5.1.2" evidence="5"/>
<dbReference type="GO" id="GO:0042802">
    <property type="term" value="F:identical protein binding"/>
    <property type="evidence" value="ECO:0007669"/>
    <property type="project" value="EnsemblFungi"/>
</dbReference>
<feature type="binding site" evidence="4">
    <location>
        <begin position="11"/>
        <end position="16"/>
    </location>
    <ligand>
        <name>NADP(+)</name>
        <dbReference type="ChEBI" id="CHEBI:58349"/>
    </ligand>
</feature>
<keyword evidence="9" id="KW-1185">Reference proteome</keyword>
<dbReference type="Gene3D" id="3.40.50.720">
    <property type="entry name" value="NAD(P)-binding Rossmann-like Domain"/>
    <property type="match status" value="1"/>
</dbReference>
<dbReference type="PROSITE" id="PS00521">
    <property type="entry name" value="P5CR"/>
    <property type="match status" value="1"/>
</dbReference>
<gene>
    <name evidence="8" type="primary">PRO3</name>
    <name evidence="8" type="ORF">PICST_35750</name>
</gene>
<evidence type="ECO:0000256" key="5">
    <source>
        <dbReference type="RuleBase" id="RU003903"/>
    </source>
</evidence>
<dbReference type="SUPFAM" id="SSF48179">
    <property type="entry name" value="6-phosphogluconate dehydrogenase C-terminal domain-like"/>
    <property type="match status" value="1"/>
</dbReference>
<dbReference type="FunCoup" id="A3LST6">
    <property type="interactions" value="467"/>
</dbReference>
<dbReference type="OrthoDB" id="10263291at2759"/>
<dbReference type="GO" id="GO:0055129">
    <property type="term" value="P:L-proline biosynthetic process"/>
    <property type="evidence" value="ECO:0007669"/>
    <property type="project" value="UniProtKB-UniPathway"/>
</dbReference>
<feature type="domain" description="Pyrroline-5-carboxylate reductase dimerisation" evidence="7">
    <location>
        <begin position="169"/>
        <end position="268"/>
    </location>
</feature>
<dbReference type="HAMAP" id="MF_01925">
    <property type="entry name" value="P5C_reductase"/>
    <property type="match status" value="1"/>
</dbReference>
<dbReference type="EMBL" id="CP000498">
    <property type="protein sequence ID" value="ABN66291.1"/>
    <property type="molecule type" value="Genomic_DNA"/>
</dbReference>
<dbReference type="SUPFAM" id="SSF51735">
    <property type="entry name" value="NAD(P)-binding Rossmann-fold domains"/>
    <property type="match status" value="1"/>
</dbReference>
<comment type="catalytic activity">
    <reaction evidence="5">
        <text>L-proline + NADP(+) = (S)-1-pyrroline-5-carboxylate + NADPH + 2 H(+)</text>
        <dbReference type="Rhea" id="RHEA:14109"/>
        <dbReference type="ChEBI" id="CHEBI:15378"/>
        <dbReference type="ChEBI" id="CHEBI:17388"/>
        <dbReference type="ChEBI" id="CHEBI:57783"/>
        <dbReference type="ChEBI" id="CHEBI:58349"/>
        <dbReference type="ChEBI" id="CHEBI:60039"/>
        <dbReference type="EC" id="1.5.1.2"/>
    </reaction>
</comment>
<comment type="similarity">
    <text evidence="1 5">Belongs to the pyrroline-5-carboxylate reductase family.</text>
</comment>
<dbReference type="OMA" id="YYFIESL"/>
<dbReference type="NCBIfam" id="TIGR00112">
    <property type="entry name" value="proC"/>
    <property type="match status" value="1"/>
</dbReference>
<dbReference type="GeneID" id="4838804"/>
<dbReference type="Proteomes" id="UP000002258">
    <property type="component" value="Chromosome 4"/>
</dbReference>
<evidence type="ECO:0000259" key="7">
    <source>
        <dbReference type="Pfam" id="PF14748"/>
    </source>
</evidence>